<dbReference type="EMBL" id="CP037924">
    <property type="protein sequence ID" value="QCC34410.1"/>
    <property type="molecule type" value="Genomic_DNA"/>
</dbReference>
<evidence type="ECO:0000313" key="1">
    <source>
        <dbReference type="EMBL" id="QCC34410.1"/>
    </source>
</evidence>
<sequence length="151" mass="16911">MSLKQGERQMIRHGSNKLKIFILSILLLTLSGCALKSSSNSEKEWHIVPVSKDYFSIPNDLLWSFNTTNKSINVYSKCISGKAVYSFNAGKFMGNFNVKEVDGCFMDAQKIAIDKLFSMLKDGVVLKGNKINDTILIEKDGEVKLKLIRGI</sequence>
<keyword evidence="1" id="KW-0614">Plasmid</keyword>
<proteinExistence type="predicted"/>
<dbReference type="InterPro" id="IPR038517">
    <property type="entry name" value="MxiM_sf"/>
</dbReference>
<evidence type="ECO:0000313" key="2">
    <source>
        <dbReference type="Proteomes" id="UP000296678"/>
    </source>
</evidence>
<accession>A0A4P7TXF5</accession>
<organism evidence="1 2">
    <name type="scientific">Shigella flexneri serotype 5a (strain M90T)</name>
    <dbReference type="NCBI Taxonomy" id="1086030"/>
    <lineage>
        <taxon>Bacteria</taxon>
        <taxon>Pseudomonadati</taxon>
        <taxon>Pseudomonadota</taxon>
        <taxon>Gammaproteobacteria</taxon>
        <taxon>Enterobacterales</taxon>
        <taxon>Enterobacteriaceae</taxon>
        <taxon>Shigella</taxon>
    </lineage>
</organism>
<dbReference type="AlphaFoldDB" id="A0A4P7TXF5"/>
<geneLocation type="plasmid" evidence="1 2">
    <name>pWR100</name>
</geneLocation>
<dbReference type="Pfam" id="PF11441">
    <property type="entry name" value="MxiM"/>
    <property type="match status" value="1"/>
</dbReference>
<dbReference type="CDD" id="cd14493">
    <property type="entry name" value="lipocalin_MxiM"/>
    <property type="match status" value="1"/>
</dbReference>
<dbReference type="PROSITE" id="PS51257">
    <property type="entry name" value="PROKAR_LIPOPROTEIN"/>
    <property type="match status" value="1"/>
</dbReference>
<dbReference type="Gene3D" id="2.40.128.230">
    <property type="entry name" value="Pilot protein MxiM"/>
    <property type="match status" value="1"/>
</dbReference>
<name>A0A4P7TXF5_SHIFM</name>
<reference evidence="2" key="1">
    <citation type="submission" date="2019-03" db="EMBL/GenBank/DDBJ databases">
        <title>Complete genome sequence and annotation of the laboratory reference strain Shigella flexneri 5a M90T and genome-wide transcription start site determination.</title>
        <authorList>
            <person name="Cervantes-Rivera R."/>
            <person name="Puhar A."/>
        </authorList>
    </citation>
    <scope>NUCLEOTIDE SEQUENCE [LARGE SCALE GENOMIC DNA]</scope>
    <source>
        <strain evidence="2">M90T / Serotype 5a</strain>
        <plasmid evidence="2">pWR100</plasmid>
    </source>
</reference>
<dbReference type="InterPro" id="IPR021546">
    <property type="entry name" value="MxiM"/>
</dbReference>
<gene>
    <name evidence="1" type="primary">mxiE</name>
    <name evidence="1" type="ORF">EKN05_024695</name>
</gene>
<dbReference type="Proteomes" id="UP000296678">
    <property type="component" value="Plasmid pWR100"/>
</dbReference>
<protein>
    <submittedName>
        <fullName evidence="1">AraC family transcriptional activator MxiE</fullName>
    </submittedName>
</protein>